<evidence type="ECO:0000256" key="1">
    <source>
        <dbReference type="SAM" id="Phobius"/>
    </source>
</evidence>
<evidence type="ECO:0008006" key="3">
    <source>
        <dbReference type="Google" id="ProtNLM"/>
    </source>
</evidence>
<dbReference type="AlphaFoldDB" id="E0XY15"/>
<feature type="transmembrane region" description="Helical" evidence="1">
    <location>
        <begin position="89"/>
        <end position="115"/>
    </location>
</feature>
<evidence type="ECO:0000313" key="2">
    <source>
        <dbReference type="EMBL" id="ADI19306.1"/>
    </source>
</evidence>
<name>E0XY15_9BACT</name>
<proteinExistence type="predicted"/>
<sequence>MNRYQFEAAISAYIENDLNLSDRQAFESYMDSNPDSKALVNNIRSTMQSVKGLNDLKTSSVFMSNLFKRIEFEKNRPSKRIVERPAKSIFGFTPLYASLMAVLVASFIGVGVNLWPDNSLLENTTPTFTGNITSTPANLGGNPVTDKTPILVSNETKTDSADTTINNKKNFRLDNNVKFVKKTTINRPN</sequence>
<keyword evidence="1" id="KW-0472">Membrane</keyword>
<keyword evidence="1" id="KW-0812">Transmembrane</keyword>
<keyword evidence="1" id="KW-1133">Transmembrane helix</keyword>
<protein>
    <recommendedName>
        <fullName evidence="3">Zinc-finger domain-containing protein</fullName>
    </recommendedName>
</protein>
<dbReference type="EMBL" id="GU474916">
    <property type="protein sequence ID" value="ADI19306.1"/>
    <property type="molecule type" value="Genomic_DNA"/>
</dbReference>
<reference evidence="2" key="1">
    <citation type="journal article" date="2011" name="Environ. Microbiol.">
        <title>Time-series analyses of Monterey Bay coastal microbial picoplankton using a 'genome proxy' microarray.</title>
        <authorList>
            <person name="Rich V.I."/>
            <person name="Pham V.D."/>
            <person name="Eppley J."/>
            <person name="Shi Y."/>
            <person name="DeLong E.F."/>
        </authorList>
    </citation>
    <scope>NUCLEOTIDE SEQUENCE</scope>
</reference>
<accession>E0XY15</accession>
<organism evidence="2">
    <name type="scientific">uncultured Fidelibacterota bacterium HF0500_01L02</name>
    <dbReference type="NCBI Taxonomy" id="710790"/>
    <lineage>
        <taxon>Bacteria</taxon>
        <taxon>Pseudomonadati</taxon>
        <taxon>Fidelibacterota</taxon>
        <taxon>environmental samples</taxon>
    </lineage>
</organism>